<sequence length="191" mass="20621">MVPSFDNDMKAALAKALDHAPGFPVDAQKIRLPARAAHASYRPPQDVSPDAACPSHYGSLYGVPWVDRVRLVNGWMLFDFSPVFFSALVERINQTLPLPSSDEGSHGINRMLALARHSGSGCPDIPAFHRTLILAVAAVNSRAAYRRADLAVESLFHSIPPKERCLLLPSCGSLGGALARLLCASQSLRHS</sequence>
<proteinExistence type="predicted"/>
<gene>
    <name evidence="1" type="ORF">SDC9_81078</name>
</gene>
<name>A0A644Z0S9_9ZZZZ</name>
<protein>
    <submittedName>
        <fullName evidence="1">Uncharacterized protein</fullName>
    </submittedName>
</protein>
<organism evidence="1">
    <name type="scientific">bioreactor metagenome</name>
    <dbReference type="NCBI Taxonomy" id="1076179"/>
    <lineage>
        <taxon>unclassified sequences</taxon>
        <taxon>metagenomes</taxon>
        <taxon>ecological metagenomes</taxon>
    </lineage>
</organism>
<comment type="caution">
    <text evidence="1">The sequence shown here is derived from an EMBL/GenBank/DDBJ whole genome shotgun (WGS) entry which is preliminary data.</text>
</comment>
<dbReference type="AlphaFoldDB" id="A0A644Z0S9"/>
<reference evidence="1" key="1">
    <citation type="submission" date="2019-08" db="EMBL/GenBank/DDBJ databases">
        <authorList>
            <person name="Kucharzyk K."/>
            <person name="Murdoch R.W."/>
            <person name="Higgins S."/>
            <person name="Loffler F."/>
        </authorList>
    </citation>
    <scope>NUCLEOTIDE SEQUENCE</scope>
</reference>
<accession>A0A644Z0S9</accession>
<dbReference type="EMBL" id="VSSQ01006992">
    <property type="protein sequence ID" value="MPM34495.1"/>
    <property type="molecule type" value="Genomic_DNA"/>
</dbReference>
<evidence type="ECO:0000313" key="1">
    <source>
        <dbReference type="EMBL" id="MPM34495.1"/>
    </source>
</evidence>